<dbReference type="EMBL" id="BONX01000004">
    <property type="protein sequence ID" value="GIG94443.1"/>
    <property type="molecule type" value="Genomic_DNA"/>
</dbReference>
<name>A0ABQ4EI91_9ACTN</name>
<proteinExistence type="predicted"/>
<evidence type="ECO:0000313" key="2">
    <source>
        <dbReference type="Proteomes" id="UP000621500"/>
    </source>
</evidence>
<dbReference type="SUPFAM" id="SSF55961">
    <property type="entry name" value="Bet v1-like"/>
    <property type="match status" value="1"/>
</dbReference>
<dbReference type="Gene3D" id="3.30.530.20">
    <property type="match status" value="1"/>
</dbReference>
<keyword evidence="2" id="KW-1185">Reference proteome</keyword>
<comment type="caution">
    <text evidence="1">The sequence shown here is derived from an EMBL/GenBank/DDBJ whole genome shotgun (WGS) entry which is preliminary data.</text>
</comment>
<evidence type="ECO:0000313" key="1">
    <source>
        <dbReference type="EMBL" id="GIG94443.1"/>
    </source>
</evidence>
<dbReference type="InterPro" id="IPR023393">
    <property type="entry name" value="START-like_dom_sf"/>
</dbReference>
<organism evidence="1 2">
    <name type="scientific">Plantactinospora mayteni</name>
    <dbReference type="NCBI Taxonomy" id="566021"/>
    <lineage>
        <taxon>Bacteria</taxon>
        <taxon>Bacillati</taxon>
        <taxon>Actinomycetota</taxon>
        <taxon>Actinomycetes</taxon>
        <taxon>Micromonosporales</taxon>
        <taxon>Micromonosporaceae</taxon>
        <taxon>Plantactinospora</taxon>
    </lineage>
</organism>
<sequence>MNPSLVLAAIVSTLAPTPAPSPTPSAPPVARTFRFLRHEHYFEDLNGFGTRMTDRMTISAPLGPLGAVVTRALIAPYQRRLLKRRTAHIKCLAEARNRT</sequence>
<reference evidence="1 2" key="1">
    <citation type="submission" date="2021-01" db="EMBL/GenBank/DDBJ databases">
        <title>Whole genome shotgun sequence of Plantactinospora mayteni NBRC 109088.</title>
        <authorList>
            <person name="Komaki H."/>
            <person name="Tamura T."/>
        </authorList>
    </citation>
    <scope>NUCLEOTIDE SEQUENCE [LARGE SCALE GENOMIC DNA]</scope>
    <source>
        <strain evidence="1 2">NBRC 109088</strain>
    </source>
</reference>
<accession>A0ABQ4EI91</accession>
<gene>
    <name evidence="1" type="ORF">Pma05_10160</name>
</gene>
<protein>
    <submittedName>
        <fullName evidence="1">Uncharacterized protein</fullName>
    </submittedName>
</protein>
<dbReference type="Proteomes" id="UP000621500">
    <property type="component" value="Unassembled WGS sequence"/>
</dbReference>